<evidence type="ECO:0000313" key="4">
    <source>
        <dbReference type="EMBL" id="RKF65377.1"/>
    </source>
</evidence>
<evidence type="ECO:0000256" key="1">
    <source>
        <dbReference type="ARBA" id="ARBA00022980"/>
    </source>
</evidence>
<proteinExistence type="predicted"/>
<organism evidence="4 5">
    <name type="scientific">Golovinomyces cichoracearum</name>
    <dbReference type="NCBI Taxonomy" id="62708"/>
    <lineage>
        <taxon>Eukaryota</taxon>
        <taxon>Fungi</taxon>
        <taxon>Dikarya</taxon>
        <taxon>Ascomycota</taxon>
        <taxon>Pezizomycotina</taxon>
        <taxon>Leotiomycetes</taxon>
        <taxon>Erysiphales</taxon>
        <taxon>Erysiphaceae</taxon>
        <taxon>Golovinomyces</taxon>
    </lineage>
</organism>
<evidence type="ECO:0000313" key="5">
    <source>
        <dbReference type="Proteomes" id="UP000285405"/>
    </source>
</evidence>
<dbReference type="InterPro" id="IPR036967">
    <property type="entry name" value="Ribosomal_uS11_sf"/>
</dbReference>
<evidence type="ECO:0000256" key="3">
    <source>
        <dbReference type="SAM" id="MobiDB-lite"/>
    </source>
</evidence>
<evidence type="ECO:0000256" key="2">
    <source>
        <dbReference type="ARBA" id="ARBA00023274"/>
    </source>
</evidence>
<dbReference type="AlphaFoldDB" id="A0A420I6P3"/>
<dbReference type="GO" id="GO:0003735">
    <property type="term" value="F:structural constituent of ribosome"/>
    <property type="evidence" value="ECO:0007669"/>
    <property type="project" value="InterPro"/>
</dbReference>
<reference evidence="4 5" key="1">
    <citation type="journal article" date="2018" name="BMC Genomics">
        <title>Comparative genome analyses reveal sequence features reflecting distinct modes of host-adaptation between dicot and monocot powdery mildew.</title>
        <authorList>
            <person name="Wu Y."/>
            <person name="Ma X."/>
            <person name="Pan Z."/>
            <person name="Kale S.D."/>
            <person name="Song Y."/>
            <person name="King H."/>
            <person name="Zhang Q."/>
            <person name="Presley C."/>
            <person name="Deng X."/>
            <person name="Wei C.I."/>
            <person name="Xiao S."/>
        </authorList>
    </citation>
    <scope>NUCLEOTIDE SEQUENCE [LARGE SCALE GENOMIC DNA]</scope>
    <source>
        <strain evidence="4">UCSC1</strain>
    </source>
</reference>
<keyword evidence="2" id="KW-0687">Ribonucleoprotein</keyword>
<dbReference type="Gene3D" id="3.30.420.80">
    <property type="entry name" value="Ribosomal protein S11"/>
    <property type="match status" value="1"/>
</dbReference>
<dbReference type="OrthoDB" id="1654884at2759"/>
<dbReference type="Proteomes" id="UP000285405">
    <property type="component" value="Unassembled WGS sequence"/>
</dbReference>
<dbReference type="SUPFAM" id="SSF53137">
    <property type="entry name" value="Translational machinery components"/>
    <property type="match status" value="1"/>
</dbReference>
<sequence>MILTCKKSCFNRLLLSSARIFPSFKSQEAACFYSSSTKAGSLATPSSILRAAQGEQLDSKQHIRNESNGNETSDKSSAVQQSISQTYPTLTNPGEERRLPLLDTNTISSDGTMSANTGTRLTLDGVFKDVTWQMHVYAHRHNIHITVARPPAWRHPITGKIYGENPPSRSVALSLSAGRLGFKHSGRKLYDSAFQLGTYVMARMQESGMNSQIEKLEVYLRGYGAGREAVTRVLLGLEGKYLRNKIVKVADSTRLKIGGTRSANPRRLG</sequence>
<dbReference type="GO" id="GO:1990904">
    <property type="term" value="C:ribonucleoprotein complex"/>
    <property type="evidence" value="ECO:0007669"/>
    <property type="project" value="UniProtKB-KW"/>
</dbReference>
<feature type="compositionally biased region" description="Polar residues" evidence="3">
    <location>
        <begin position="66"/>
        <end position="92"/>
    </location>
</feature>
<dbReference type="GO" id="GO:0006412">
    <property type="term" value="P:translation"/>
    <property type="evidence" value="ECO:0007669"/>
    <property type="project" value="InterPro"/>
</dbReference>
<accession>A0A420I6P3</accession>
<dbReference type="EMBL" id="MCBR01012217">
    <property type="protein sequence ID" value="RKF65377.1"/>
    <property type="molecule type" value="Genomic_DNA"/>
</dbReference>
<protein>
    <submittedName>
        <fullName evidence="4">37S ribosomal protein S18, mitochondrial</fullName>
    </submittedName>
</protein>
<gene>
    <name evidence="4" type="ORF">GcC1_122006</name>
</gene>
<name>A0A420I6P3_9PEZI</name>
<feature type="region of interest" description="Disordered" evidence="3">
    <location>
        <begin position="64"/>
        <end position="98"/>
    </location>
</feature>
<keyword evidence="1 4" id="KW-0689">Ribosomal protein</keyword>
<dbReference type="GO" id="GO:0005840">
    <property type="term" value="C:ribosome"/>
    <property type="evidence" value="ECO:0007669"/>
    <property type="project" value="UniProtKB-KW"/>
</dbReference>
<comment type="caution">
    <text evidence="4">The sequence shown here is derived from an EMBL/GenBank/DDBJ whole genome shotgun (WGS) entry which is preliminary data.</text>
</comment>